<dbReference type="InterPro" id="IPR038550">
    <property type="entry name" value="GPCR_3_9-Cys_sf"/>
</dbReference>
<accession>A0ABN9MLF6</accession>
<keyword evidence="4 6" id="KW-0472">Membrane</keyword>
<feature type="transmembrane region" description="Helical" evidence="6">
    <location>
        <begin position="228"/>
        <end position="252"/>
    </location>
</feature>
<evidence type="ECO:0000313" key="9">
    <source>
        <dbReference type="Proteomes" id="UP001176940"/>
    </source>
</evidence>
<feature type="transmembrane region" description="Helical" evidence="6">
    <location>
        <begin position="141"/>
        <end position="164"/>
    </location>
</feature>
<feature type="transmembrane region" description="Helical" evidence="6">
    <location>
        <begin position="264"/>
        <end position="284"/>
    </location>
</feature>
<proteinExistence type="predicted"/>
<keyword evidence="5" id="KW-0325">Glycoprotein</keyword>
<reference evidence="8" key="1">
    <citation type="submission" date="2023-07" db="EMBL/GenBank/DDBJ databases">
        <authorList>
            <person name="Stuckert A."/>
        </authorList>
    </citation>
    <scope>NUCLEOTIDE SEQUENCE</scope>
</reference>
<comment type="subcellular location">
    <subcellularLocation>
        <location evidence="1">Membrane</location>
        <topology evidence="1">Multi-pass membrane protein</topology>
    </subcellularLocation>
</comment>
<dbReference type="Proteomes" id="UP001176940">
    <property type="component" value="Unassembled WGS sequence"/>
</dbReference>
<dbReference type="InterPro" id="IPR000068">
    <property type="entry name" value="GPCR_3_Ca_sens_rcpt-rel"/>
</dbReference>
<dbReference type="EMBL" id="CAUEEQ010078416">
    <property type="protein sequence ID" value="CAJ0967611.1"/>
    <property type="molecule type" value="Genomic_DNA"/>
</dbReference>
<evidence type="ECO:0000313" key="8">
    <source>
        <dbReference type="EMBL" id="CAJ0967611.1"/>
    </source>
</evidence>
<evidence type="ECO:0000256" key="5">
    <source>
        <dbReference type="ARBA" id="ARBA00023180"/>
    </source>
</evidence>
<sequence>MKDKEGQDEKQEGLQELVKEVEETLLEIGPAILCVGMENCIKCPETFWSNTNKTICIVKTIEYLSYDDHLGLALAAIAIIFAVTSTLVMIIYVKHRNTAIVRANNQHLSYVLLIALTLSFVCSLLFIGLPTDITCLLRHSLFLFVFSVAISSVLGKTITVIFAFNAAKPGHMFIKWKGSRVSIGLTTVCCLVEFLICVTWTICTPPIVEFDSKTSHDKLILQCLDVSMFFFSLAISYVGFLALLSFFVAYSARKLPDNFNEAQHITFSMVIFCSVWLSFIPTYLSTKGKYTVAVEVFAILISTAGLLVCIFTPKCYVILLKPELNDKKTHKNY</sequence>
<evidence type="ECO:0000256" key="2">
    <source>
        <dbReference type="ARBA" id="ARBA00022692"/>
    </source>
</evidence>
<evidence type="ECO:0000256" key="3">
    <source>
        <dbReference type="ARBA" id="ARBA00022989"/>
    </source>
</evidence>
<dbReference type="PRINTS" id="PR00248">
    <property type="entry name" value="GPCRMGR"/>
</dbReference>
<feature type="transmembrane region" description="Helical" evidence="6">
    <location>
        <begin position="108"/>
        <end position="129"/>
    </location>
</feature>
<feature type="transmembrane region" description="Helical" evidence="6">
    <location>
        <begin position="296"/>
        <end position="319"/>
    </location>
</feature>
<keyword evidence="3 6" id="KW-1133">Transmembrane helix</keyword>
<evidence type="ECO:0000256" key="4">
    <source>
        <dbReference type="ARBA" id="ARBA00023136"/>
    </source>
</evidence>
<gene>
    <name evidence="8" type="ORF">RIMI_LOCUS22318698</name>
</gene>
<evidence type="ECO:0000256" key="1">
    <source>
        <dbReference type="ARBA" id="ARBA00004141"/>
    </source>
</evidence>
<comment type="caution">
    <text evidence="8">The sequence shown here is derived from an EMBL/GenBank/DDBJ whole genome shotgun (WGS) entry which is preliminary data.</text>
</comment>
<feature type="transmembrane region" description="Helical" evidence="6">
    <location>
        <begin position="185"/>
        <end position="208"/>
    </location>
</feature>
<protein>
    <recommendedName>
        <fullName evidence="7">G-protein coupled receptors family 3 profile domain-containing protein</fullName>
    </recommendedName>
</protein>
<organism evidence="8 9">
    <name type="scientific">Ranitomeya imitator</name>
    <name type="common">mimic poison frog</name>
    <dbReference type="NCBI Taxonomy" id="111125"/>
    <lineage>
        <taxon>Eukaryota</taxon>
        <taxon>Metazoa</taxon>
        <taxon>Chordata</taxon>
        <taxon>Craniata</taxon>
        <taxon>Vertebrata</taxon>
        <taxon>Euteleostomi</taxon>
        <taxon>Amphibia</taxon>
        <taxon>Batrachia</taxon>
        <taxon>Anura</taxon>
        <taxon>Neobatrachia</taxon>
        <taxon>Hyloidea</taxon>
        <taxon>Dendrobatidae</taxon>
        <taxon>Dendrobatinae</taxon>
        <taxon>Ranitomeya</taxon>
    </lineage>
</organism>
<dbReference type="PANTHER" id="PTHR24061">
    <property type="entry name" value="CALCIUM-SENSING RECEPTOR-RELATED"/>
    <property type="match status" value="1"/>
</dbReference>
<evidence type="ECO:0000256" key="6">
    <source>
        <dbReference type="SAM" id="Phobius"/>
    </source>
</evidence>
<dbReference type="Gene3D" id="2.10.50.30">
    <property type="entry name" value="GPCR, family 3, nine cysteines domain"/>
    <property type="match status" value="1"/>
</dbReference>
<feature type="domain" description="G-protein coupled receptors family 3 profile" evidence="7">
    <location>
        <begin position="70"/>
        <end position="333"/>
    </location>
</feature>
<keyword evidence="2 6" id="KW-0812">Transmembrane</keyword>
<feature type="transmembrane region" description="Helical" evidence="6">
    <location>
        <begin position="72"/>
        <end position="93"/>
    </location>
</feature>
<dbReference type="PROSITE" id="PS50259">
    <property type="entry name" value="G_PROTEIN_RECEP_F3_4"/>
    <property type="match status" value="1"/>
</dbReference>
<evidence type="ECO:0000259" key="7">
    <source>
        <dbReference type="PROSITE" id="PS50259"/>
    </source>
</evidence>
<dbReference type="Pfam" id="PF00003">
    <property type="entry name" value="7tm_3"/>
    <property type="match status" value="1"/>
</dbReference>
<keyword evidence="9" id="KW-1185">Reference proteome</keyword>
<dbReference type="PANTHER" id="PTHR24061:SF584">
    <property type="entry name" value="VOMERONASAL TYPE-2 RECEPTOR 26"/>
    <property type="match status" value="1"/>
</dbReference>
<dbReference type="InterPro" id="IPR017978">
    <property type="entry name" value="GPCR_3_C"/>
</dbReference>
<name>A0ABN9MLF6_9NEOB</name>
<dbReference type="InterPro" id="IPR000337">
    <property type="entry name" value="GPCR_3"/>
</dbReference>